<accession>I7KGA9</accession>
<dbReference type="OrthoDB" id="1809613at2"/>
<evidence type="ECO:0000256" key="5">
    <source>
        <dbReference type="SAM" id="Phobius"/>
    </source>
</evidence>
<dbReference type="AlphaFoldDB" id="I7KGA9"/>
<organism evidence="6 7">
    <name type="scientific">Lactobacillus hominis DSM 23910 = CRBIP 24.179</name>
    <dbReference type="NCBI Taxonomy" id="1423758"/>
    <lineage>
        <taxon>Bacteria</taxon>
        <taxon>Bacillati</taxon>
        <taxon>Bacillota</taxon>
        <taxon>Bacilli</taxon>
        <taxon>Lactobacillales</taxon>
        <taxon>Lactobacillaceae</taxon>
        <taxon>Lactobacillus</taxon>
    </lineage>
</organism>
<feature type="transmembrane region" description="Helical" evidence="5">
    <location>
        <begin position="80"/>
        <end position="101"/>
    </location>
</feature>
<feature type="transmembrane region" description="Helical" evidence="5">
    <location>
        <begin position="122"/>
        <end position="144"/>
    </location>
</feature>
<dbReference type="STRING" id="1423758.FC41_GL001450"/>
<gene>
    <name evidence="6" type="ORF">BN55_06040</name>
</gene>
<comment type="caution">
    <text evidence="6">The sequence shown here is derived from an EMBL/GenBank/DDBJ whole genome shotgun (WGS) entry which is preliminary data.</text>
</comment>
<proteinExistence type="predicted"/>
<evidence type="ECO:0000256" key="4">
    <source>
        <dbReference type="ARBA" id="ARBA00023136"/>
    </source>
</evidence>
<reference evidence="6 7" key="1">
    <citation type="submission" date="2012-06" db="EMBL/GenBank/DDBJ databases">
        <title>Draft Genome Sequence of Lactobacillus hominis Strain CRBIP 24.179T, isolated from human intestine.</title>
        <authorList>
            <person name="Cousin S."/>
            <person name="Ma L."/>
            <person name="Bizet C."/>
            <person name="Loux V."/>
            <person name="Bouchier C."/>
            <person name="Clermont D."/>
            <person name="Creno S."/>
        </authorList>
    </citation>
    <scope>NUCLEOTIDE SEQUENCE [LARGE SCALE GENOMIC DNA]</scope>
    <source>
        <strain evidence="7">CRBIP 24.179T</strain>
    </source>
</reference>
<keyword evidence="2 5" id="KW-0812">Transmembrane</keyword>
<protein>
    <submittedName>
        <fullName evidence="6">CvpA family protein</fullName>
    </submittedName>
</protein>
<dbReference type="Proteomes" id="UP000009320">
    <property type="component" value="Unassembled WGS sequence"/>
</dbReference>
<evidence type="ECO:0000313" key="7">
    <source>
        <dbReference type="Proteomes" id="UP000009320"/>
    </source>
</evidence>
<dbReference type="GeneID" id="82846392"/>
<keyword evidence="4 5" id="KW-0472">Membrane</keyword>
<comment type="subcellular location">
    <subcellularLocation>
        <location evidence="1">Membrane</location>
        <topology evidence="1">Multi-pass membrane protein</topology>
    </subcellularLocation>
</comment>
<dbReference type="EMBL" id="CAKE01000002">
    <property type="protein sequence ID" value="CCI81115.1"/>
    <property type="molecule type" value="Genomic_DNA"/>
</dbReference>
<dbReference type="PANTHER" id="PTHR37306:SF1">
    <property type="entry name" value="COLICIN V PRODUCTION PROTEIN"/>
    <property type="match status" value="1"/>
</dbReference>
<dbReference type="GO" id="GO:0016020">
    <property type="term" value="C:membrane"/>
    <property type="evidence" value="ECO:0007669"/>
    <property type="project" value="UniProtKB-SubCell"/>
</dbReference>
<dbReference type="RefSeq" id="WP_008469748.1">
    <property type="nucleotide sequence ID" value="NZ_AYZP01000003.1"/>
</dbReference>
<sequence length="180" mass="20052">MFSFLIILIFIYCCYVGYRRGLVLEGLVGVGYIISLLVATLFYKPLSNLINLWVPYPSANDKSTFAFFDKTTGLTLDQSFYAAVSFVIILLVAFCIWRLILSGFNRLKYVDINASINAWGGILISLIITQISLFLLLFILATIAEPGLQRSLGKSILASSILRYSPGISHLFINLFVTSV</sequence>
<name>I7KGA9_9LACO</name>
<evidence type="ECO:0000256" key="2">
    <source>
        <dbReference type="ARBA" id="ARBA00022692"/>
    </source>
</evidence>
<feature type="transmembrane region" description="Helical" evidence="5">
    <location>
        <begin position="21"/>
        <end position="43"/>
    </location>
</feature>
<evidence type="ECO:0000313" key="6">
    <source>
        <dbReference type="EMBL" id="CCI81115.1"/>
    </source>
</evidence>
<evidence type="ECO:0000256" key="1">
    <source>
        <dbReference type="ARBA" id="ARBA00004141"/>
    </source>
</evidence>
<keyword evidence="3 5" id="KW-1133">Transmembrane helix</keyword>
<dbReference type="GO" id="GO:0009403">
    <property type="term" value="P:toxin biosynthetic process"/>
    <property type="evidence" value="ECO:0007669"/>
    <property type="project" value="InterPro"/>
</dbReference>
<dbReference type="eggNOG" id="COG1286">
    <property type="taxonomic scope" value="Bacteria"/>
</dbReference>
<dbReference type="PANTHER" id="PTHR37306">
    <property type="entry name" value="COLICIN V PRODUCTION PROTEIN"/>
    <property type="match status" value="1"/>
</dbReference>
<dbReference type="Pfam" id="PF02674">
    <property type="entry name" value="Colicin_V"/>
    <property type="match status" value="1"/>
</dbReference>
<keyword evidence="7" id="KW-1185">Reference proteome</keyword>
<evidence type="ECO:0000256" key="3">
    <source>
        <dbReference type="ARBA" id="ARBA00022989"/>
    </source>
</evidence>
<dbReference type="InterPro" id="IPR003825">
    <property type="entry name" value="Colicin-V_CvpA"/>
</dbReference>